<dbReference type="EMBL" id="CAKMMF010000026">
    <property type="protein sequence ID" value="CAH1216304.1"/>
    <property type="molecule type" value="Genomic_DNA"/>
</dbReference>
<reference evidence="5" key="1">
    <citation type="submission" date="2022-01" db="EMBL/GenBank/DDBJ databases">
        <authorList>
            <person name="Criscuolo A."/>
        </authorList>
    </citation>
    <scope>NUCLEOTIDE SEQUENCE</scope>
    <source>
        <strain evidence="5">CIP111893</strain>
    </source>
</reference>
<keyword evidence="1" id="KW-0805">Transcription regulation</keyword>
<dbReference type="PROSITE" id="PS00356">
    <property type="entry name" value="HTH_LACI_1"/>
    <property type="match status" value="1"/>
</dbReference>
<keyword evidence="2" id="KW-0238">DNA-binding</keyword>
<proteinExistence type="predicted"/>
<evidence type="ECO:0000313" key="5">
    <source>
        <dbReference type="EMBL" id="CAH1216304.1"/>
    </source>
</evidence>
<evidence type="ECO:0000313" key="6">
    <source>
        <dbReference type="Proteomes" id="UP000838686"/>
    </source>
</evidence>
<dbReference type="Proteomes" id="UP000838686">
    <property type="component" value="Unassembled WGS sequence"/>
</dbReference>
<dbReference type="Gene3D" id="3.40.50.2300">
    <property type="match status" value="2"/>
</dbReference>
<name>A0ABM9CJZ6_9BACL</name>
<dbReference type="SUPFAM" id="SSF47413">
    <property type="entry name" value="lambda repressor-like DNA-binding domains"/>
    <property type="match status" value="1"/>
</dbReference>
<dbReference type="InterPro" id="IPR046335">
    <property type="entry name" value="LacI/GalR-like_sensor"/>
</dbReference>
<gene>
    <name evidence="5" type="primary">ccpA_2</name>
    <name evidence="5" type="ORF">PAECIP111893_04093</name>
</gene>
<dbReference type="Pfam" id="PF00356">
    <property type="entry name" value="LacI"/>
    <property type="match status" value="1"/>
</dbReference>
<dbReference type="InterPro" id="IPR010982">
    <property type="entry name" value="Lambda_DNA-bd_dom_sf"/>
</dbReference>
<dbReference type="PANTHER" id="PTHR30146">
    <property type="entry name" value="LACI-RELATED TRANSCRIPTIONAL REPRESSOR"/>
    <property type="match status" value="1"/>
</dbReference>
<comment type="caution">
    <text evidence="5">The sequence shown here is derived from an EMBL/GenBank/DDBJ whole genome shotgun (WGS) entry which is preliminary data.</text>
</comment>
<dbReference type="Gene3D" id="1.10.260.40">
    <property type="entry name" value="lambda repressor-like DNA-binding domains"/>
    <property type="match status" value="1"/>
</dbReference>
<dbReference type="PRINTS" id="PR00036">
    <property type="entry name" value="HTHLACI"/>
</dbReference>
<protein>
    <submittedName>
        <fullName evidence="5">Catabolite control protein A</fullName>
    </submittedName>
</protein>
<feature type="domain" description="HTH lacI-type" evidence="4">
    <location>
        <begin position="2"/>
        <end position="56"/>
    </location>
</feature>
<evidence type="ECO:0000259" key="4">
    <source>
        <dbReference type="PROSITE" id="PS50932"/>
    </source>
</evidence>
<organism evidence="5 6">
    <name type="scientific">Paenibacillus plantiphilus</name>
    <dbReference type="NCBI Taxonomy" id="2905650"/>
    <lineage>
        <taxon>Bacteria</taxon>
        <taxon>Bacillati</taxon>
        <taxon>Bacillota</taxon>
        <taxon>Bacilli</taxon>
        <taxon>Bacillales</taxon>
        <taxon>Paenibacillaceae</taxon>
        <taxon>Paenibacillus</taxon>
    </lineage>
</organism>
<dbReference type="CDD" id="cd01392">
    <property type="entry name" value="HTH_LacI"/>
    <property type="match status" value="1"/>
</dbReference>
<evidence type="ECO:0000256" key="2">
    <source>
        <dbReference type="ARBA" id="ARBA00023125"/>
    </source>
</evidence>
<keyword evidence="3" id="KW-0804">Transcription</keyword>
<dbReference type="PANTHER" id="PTHR30146:SF109">
    <property type="entry name" value="HTH-TYPE TRANSCRIPTIONAL REGULATOR GALS"/>
    <property type="match status" value="1"/>
</dbReference>
<dbReference type="InterPro" id="IPR028082">
    <property type="entry name" value="Peripla_BP_I"/>
</dbReference>
<sequence>MVTIKDIAKVANVSTATVSYVLNGRGNISEETKKKVMDIVRELNYKPNSIAKSLKINKTSTIGVIVEDITVFNSPEIIDGINESAEQNGFGIILSNLRINKRIGNDFENFDKCRGAIEDAVNDLLSKQVDGILYLGVHPRDVKGLIDTKKPIVYIYCYSTDDADYSVNYDDEQAAYEAASYLIGQGHERIATISGLIGSAPALARFNGYYKAVMENHLTFEPSYIKTGNWQYDSGYELAKELLSLESRPTAIMAMNDLMAGGVLDACRDMGIKVPEEVSVIGFDNREFSFYYTPKLTTVDLPLRQMGKKSIDVIVDLIHGNSVEERKYKLDCQLIVRNTVARLQ</sequence>
<dbReference type="CDD" id="cd06288">
    <property type="entry name" value="PBP1_sucrose_transcription_regulator"/>
    <property type="match status" value="1"/>
</dbReference>
<keyword evidence="6" id="KW-1185">Reference proteome</keyword>
<dbReference type="InterPro" id="IPR000843">
    <property type="entry name" value="HTH_LacI"/>
</dbReference>
<accession>A0ABM9CJZ6</accession>
<dbReference type="Pfam" id="PF13377">
    <property type="entry name" value="Peripla_BP_3"/>
    <property type="match status" value="1"/>
</dbReference>
<evidence type="ECO:0000256" key="3">
    <source>
        <dbReference type="ARBA" id="ARBA00023163"/>
    </source>
</evidence>
<dbReference type="SMART" id="SM00354">
    <property type="entry name" value="HTH_LACI"/>
    <property type="match status" value="1"/>
</dbReference>
<dbReference type="RefSeq" id="WP_236344422.1">
    <property type="nucleotide sequence ID" value="NZ_CAKMMF010000026.1"/>
</dbReference>
<dbReference type="PROSITE" id="PS50932">
    <property type="entry name" value="HTH_LACI_2"/>
    <property type="match status" value="1"/>
</dbReference>
<evidence type="ECO:0000256" key="1">
    <source>
        <dbReference type="ARBA" id="ARBA00023015"/>
    </source>
</evidence>
<dbReference type="SUPFAM" id="SSF53822">
    <property type="entry name" value="Periplasmic binding protein-like I"/>
    <property type="match status" value="1"/>
</dbReference>